<evidence type="ECO:0000313" key="2">
    <source>
        <dbReference type="Proteomes" id="UP000292282"/>
    </source>
</evidence>
<dbReference type="AlphaFoldDB" id="A0A4Q9M119"/>
<evidence type="ECO:0000313" key="1">
    <source>
        <dbReference type="EMBL" id="TBU13798.1"/>
    </source>
</evidence>
<keyword evidence="2" id="KW-1185">Reference proteome</keyword>
<name>A0A4Q9M119_9MICR</name>
<gene>
    <name evidence="1" type="ORF">CWI38_0338p0030</name>
</gene>
<sequence length="533" mass="64069">MKFNLYFLGSKNMFYILDSLILIFACNSSERDVIVYVAQDIQEHFLNLDITATKTDCFCRIKRDVRDKTIEIEHIKYLLASNNSIKYQKYIIEDIEIFGLKFDIFQNLNAEKSNQEIYLCPHITTSEFKIFYRVIMSYYFAHEKMTIESFYTIVYFLEYLRVQYDDKLRKFLISIFFSLSQSTELEDNVVDKIPLHFSKQEIFSHEFFKIISQEYFEFFKHENNFNPWVFIRENNICLLEKYEIFYTPNRSYLLILKDDFFENISKNIAKHVKSKNLFILVLNTFDIKYLHVLDVKLKNLKICCFILENLQKRLDEIVFHNLRIPSQFIISLNTNQAFIYLKKIVFLESTIITKLKFSKTLNKIDEFIFYDCFIINKENLIAKFEILTTLDKIKDIFDLNKYKNYNYISFSSLFDENIFKEKIKSFKFLDLKYNFWQIGCNIRCNSDFFNISITFYELDLNEFKVKGNVIEKNISEIAIDKSTINCGFLKDILDIYELKNLRIFCSEIFLKENLNFNNKSIEYFTFGAKCDAF</sequence>
<protein>
    <submittedName>
        <fullName evidence="1">Uncharacterized protein</fullName>
    </submittedName>
</protein>
<comment type="caution">
    <text evidence="1">The sequence shown here is derived from an EMBL/GenBank/DDBJ whole genome shotgun (WGS) entry which is preliminary data.</text>
</comment>
<accession>A0A4Q9M119</accession>
<organism evidence="1 2">
    <name type="scientific">Hamiltosporidium tvaerminnensis</name>
    <dbReference type="NCBI Taxonomy" id="1176355"/>
    <lineage>
        <taxon>Eukaryota</taxon>
        <taxon>Fungi</taxon>
        <taxon>Fungi incertae sedis</taxon>
        <taxon>Microsporidia</taxon>
        <taxon>Dubosqiidae</taxon>
        <taxon>Hamiltosporidium</taxon>
    </lineage>
</organism>
<dbReference type="Proteomes" id="UP000292282">
    <property type="component" value="Unassembled WGS sequence"/>
</dbReference>
<dbReference type="VEuPathDB" id="MicrosporidiaDB:CWI38_0338p0030"/>
<dbReference type="EMBL" id="PITK01000338">
    <property type="protein sequence ID" value="TBU13798.1"/>
    <property type="molecule type" value="Genomic_DNA"/>
</dbReference>
<reference evidence="1 2" key="1">
    <citation type="submission" date="2017-12" db="EMBL/GenBank/DDBJ databases">
        <authorList>
            <person name="Pombert J.-F."/>
            <person name="Haag K.L."/>
            <person name="Ebert D."/>
        </authorList>
    </citation>
    <scope>NUCLEOTIDE SEQUENCE [LARGE SCALE GENOMIC DNA]</scope>
    <source>
        <strain evidence="1">IL-G-3</strain>
    </source>
</reference>
<proteinExistence type="predicted"/>